<dbReference type="InterPro" id="IPR023302">
    <property type="entry name" value="Pept_S9A_N"/>
</dbReference>
<dbReference type="Gene3D" id="3.40.50.1820">
    <property type="entry name" value="alpha/beta hydrolase"/>
    <property type="match status" value="1"/>
</dbReference>
<organism evidence="7 8">
    <name type="scientific">Aquimarina litoralis</name>
    <dbReference type="NCBI Taxonomy" id="584605"/>
    <lineage>
        <taxon>Bacteria</taxon>
        <taxon>Pseudomonadati</taxon>
        <taxon>Bacteroidota</taxon>
        <taxon>Flavobacteriia</taxon>
        <taxon>Flavobacteriales</taxon>
        <taxon>Flavobacteriaceae</taxon>
        <taxon>Aquimarina</taxon>
    </lineage>
</organism>
<dbReference type="InterPro" id="IPR002470">
    <property type="entry name" value="Peptidase_S9A"/>
</dbReference>
<dbReference type="PROSITE" id="PS51257">
    <property type="entry name" value="PROKAR_LIPOPROTEIN"/>
    <property type="match status" value="1"/>
</dbReference>
<keyword evidence="3" id="KW-0378">Hydrolase</keyword>
<evidence type="ECO:0000256" key="3">
    <source>
        <dbReference type="ARBA" id="ARBA00022801"/>
    </source>
</evidence>
<evidence type="ECO:0000313" key="8">
    <source>
        <dbReference type="Proteomes" id="UP001501758"/>
    </source>
</evidence>
<sequence length="726" mass="83381">MKTKIINLFLLSFVFLIGCKTEQKEETKLKPYESLTAPTAKKIAEELTAHGDTRIDNYFWMRLSDEQKNAETPDAQTQDVLDYLNAENDYKDAAMKHTDSLQKTLFDEIVGRIKKDDSSVPYNDNGYSYYTRFEKGMDYALYCRKKLEDDAKEEIMLNGPEMAKGLAYFALGGLSVSPNNEMISYGIDTVSRRRYTIHFKNLVDDQILSDKLVNTTGSVAWANDNKTVFYTSKDSITLRANKIYKHVLGTDQSQDVLVFDEKDDTFSTFVYKSRSDKYIISGSYQTLSTEYRYLDADTPNGEWKVIQPRERDLEYGVAHFGDHFYIRTNLDAKNFKLVKTPVNATTKDNWVDVIPHRDDVLLQGFTPFKNHLVLSERKNGLSTIRVRKWDGNEDHYISFNDPAYVAYTSTNLDFDTNILRYSYTSLTTPSSVIDYNMDTREQTVLKEEEVLDPNFSKDNYVSERLYATARDGVKVPISLVYKKGTQKNAKTPLLLYSYGSYGSSTEPYFSSTRLSLLDRGFVFALAHIRGGEEMGRHWYEDGKLLKKKNTFTDFIDVGDFLVKEGYTSADHMYAYGGSAGGLLMGAVLNMKPELWNGVVAAVPFVDVVSTMMDETIPLTTFEFDEWGNPKNKEYYEYMKSYSPYDNVEAKEYPNILITTGYWDSQVQYWEPAKWIAKLRELKTDNNLLIMDCDMETGHGGASGRFERYKRTALNYAFMLDLEGINK</sequence>
<reference evidence="8" key="1">
    <citation type="journal article" date="2019" name="Int. J. Syst. Evol. Microbiol.">
        <title>The Global Catalogue of Microorganisms (GCM) 10K type strain sequencing project: providing services to taxonomists for standard genome sequencing and annotation.</title>
        <authorList>
            <consortium name="The Broad Institute Genomics Platform"/>
            <consortium name="The Broad Institute Genome Sequencing Center for Infectious Disease"/>
            <person name="Wu L."/>
            <person name="Ma J."/>
        </authorList>
    </citation>
    <scope>NUCLEOTIDE SEQUENCE [LARGE SCALE GENOMIC DNA]</scope>
    <source>
        <strain evidence="8">JCM 15974</strain>
    </source>
</reference>
<evidence type="ECO:0000259" key="6">
    <source>
        <dbReference type="Pfam" id="PF02897"/>
    </source>
</evidence>
<dbReference type="PRINTS" id="PR00862">
    <property type="entry name" value="PROLIGOPTASE"/>
</dbReference>
<keyword evidence="8" id="KW-1185">Reference proteome</keyword>
<evidence type="ECO:0000256" key="1">
    <source>
        <dbReference type="ARBA" id="ARBA00005228"/>
    </source>
</evidence>
<proteinExistence type="inferred from homology"/>
<comment type="similarity">
    <text evidence="1">Belongs to the peptidase S9A family.</text>
</comment>
<dbReference type="Pfam" id="PF00326">
    <property type="entry name" value="Peptidase_S9"/>
    <property type="match status" value="1"/>
</dbReference>
<evidence type="ECO:0000313" key="7">
    <source>
        <dbReference type="EMBL" id="GAA0721120.1"/>
    </source>
</evidence>
<keyword evidence="4" id="KW-0720">Serine protease</keyword>
<dbReference type="RefSeq" id="WP_343912364.1">
    <property type="nucleotide sequence ID" value="NZ_BAAAGE010000002.1"/>
</dbReference>
<dbReference type="Pfam" id="PF02897">
    <property type="entry name" value="Peptidase_S9_N"/>
    <property type="match status" value="1"/>
</dbReference>
<dbReference type="InterPro" id="IPR001375">
    <property type="entry name" value="Peptidase_S9_cat"/>
</dbReference>
<keyword evidence="2" id="KW-0645">Protease</keyword>
<dbReference type="Proteomes" id="UP001501758">
    <property type="component" value="Unassembled WGS sequence"/>
</dbReference>
<dbReference type="InterPro" id="IPR029058">
    <property type="entry name" value="AB_hydrolase_fold"/>
</dbReference>
<dbReference type="SUPFAM" id="SSF53474">
    <property type="entry name" value="alpha/beta-Hydrolases"/>
    <property type="match status" value="1"/>
</dbReference>
<name>A0ABP3U319_9FLAO</name>
<dbReference type="Gene3D" id="2.130.10.120">
    <property type="entry name" value="Prolyl oligopeptidase, N-terminal domain"/>
    <property type="match status" value="1"/>
</dbReference>
<evidence type="ECO:0000256" key="2">
    <source>
        <dbReference type="ARBA" id="ARBA00022670"/>
    </source>
</evidence>
<comment type="caution">
    <text evidence="7">The sequence shown here is derived from an EMBL/GenBank/DDBJ whole genome shotgun (WGS) entry which is preliminary data.</text>
</comment>
<accession>A0ABP3U319</accession>
<feature type="domain" description="Peptidase S9A N-terminal" evidence="6">
    <location>
        <begin position="40"/>
        <end position="447"/>
    </location>
</feature>
<evidence type="ECO:0000259" key="5">
    <source>
        <dbReference type="Pfam" id="PF00326"/>
    </source>
</evidence>
<feature type="domain" description="Peptidase S9 prolyl oligopeptidase catalytic" evidence="5">
    <location>
        <begin position="508"/>
        <end position="719"/>
    </location>
</feature>
<evidence type="ECO:0000256" key="4">
    <source>
        <dbReference type="ARBA" id="ARBA00022825"/>
    </source>
</evidence>
<dbReference type="SUPFAM" id="SSF50993">
    <property type="entry name" value="Peptidase/esterase 'gauge' domain"/>
    <property type="match status" value="1"/>
</dbReference>
<dbReference type="PANTHER" id="PTHR11757:SF19">
    <property type="entry name" value="PROLYL ENDOPEPTIDASE-LIKE"/>
    <property type="match status" value="1"/>
</dbReference>
<dbReference type="EMBL" id="BAAAGE010000002">
    <property type="protein sequence ID" value="GAA0721120.1"/>
    <property type="molecule type" value="Genomic_DNA"/>
</dbReference>
<dbReference type="InterPro" id="IPR051543">
    <property type="entry name" value="Serine_Peptidase_S9A"/>
</dbReference>
<gene>
    <name evidence="7" type="ORF">GCM10009430_22040</name>
</gene>
<dbReference type="PANTHER" id="PTHR11757">
    <property type="entry name" value="PROTEASE FAMILY S9A OLIGOPEPTIDASE"/>
    <property type="match status" value="1"/>
</dbReference>
<protein>
    <submittedName>
        <fullName evidence="7">Oligopeptidase B</fullName>
    </submittedName>
</protein>